<dbReference type="EMBL" id="JXTC01000173">
    <property type="protein sequence ID" value="PON83761.1"/>
    <property type="molecule type" value="Genomic_DNA"/>
</dbReference>
<gene>
    <name evidence="1" type="ORF">TorRG33x02_204280</name>
</gene>
<sequence length="104" mass="11340">MALGLKHSGELRQTRSEVAMVCARLVLARTCEVMARNFEIEAQNSERWKDRHGVDVSSESWRVKRGTGGSSAVSRVVGGVRQRSVLEIRATTMVDGLILVADGG</sequence>
<comment type="caution">
    <text evidence="1">The sequence shown here is derived from an EMBL/GenBank/DDBJ whole genome shotgun (WGS) entry which is preliminary data.</text>
</comment>
<proteinExistence type="predicted"/>
<accession>A0A2P5EE08</accession>
<reference evidence="2" key="1">
    <citation type="submission" date="2016-06" db="EMBL/GenBank/DDBJ databases">
        <title>Parallel loss of symbiosis genes in relatives of nitrogen-fixing non-legume Parasponia.</title>
        <authorList>
            <person name="Van Velzen R."/>
            <person name="Holmer R."/>
            <person name="Bu F."/>
            <person name="Rutten L."/>
            <person name="Van Zeijl A."/>
            <person name="Liu W."/>
            <person name="Santuari L."/>
            <person name="Cao Q."/>
            <person name="Sharma T."/>
            <person name="Shen D."/>
            <person name="Roswanjaya Y."/>
            <person name="Wardhani T."/>
            <person name="Kalhor M.S."/>
            <person name="Jansen J."/>
            <person name="Van den Hoogen J."/>
            <person name="Gungor B."/>
            <person name="Hartog M."/>
            <person name="Hontelez J."/>
            <person name="Verver J."/>
            <person name="Yang W.-C."/>
            <person name="Schijlen E."/>
            <person name="Repin R."/>
            <person name="Schilthuizen M."/>
            <person name="Schranz E."/>
            <person name="Heidstra R."/>
            <person name="Miyata K."/>
            <person name="Fedorova E."/>
            <person name="Kohlen W."/>
            <person name="Bisseling T."/>
            <person name="Smit S."/>
            <person name="Geurts R."/>
        </authorList>
    </citation>
    <scope>NUCLEOTIDE SEQUENCE [LARGE SCALE GENOMIC DNA]</scope>
    <source>
        <strain evidence="2">cv. RG33-2</strain>
    </source>
</reference>
<keyword evidence="2" id="KW-1185">Reference proteome</keyword>
<dbReference type="AlphaFoldDB" id="A0A2P5EE08"/>
<evidence type="ECO:0000313" key="2">
    <source>
        <dbReference type="Proteomes" id="UP000237000"/>
    </source>
</evidence>
<organism evidence="1 2">
    <name type="scientific">Trema orientale</name>
    <name type="common">Charcoal tree</name>
    <name type="synonym">Celtis orientalis</name>
    <dbReference type="NCBI Taxonomy" id="63057"/>
    <lineage>
        <taxon>Eukaryota</taxon>
        <taxon>Viridiplantae</taxon>
        <taxon>Streptophyta</taxon>
        <taxon>Embryophyta</taxon>
        <taxon>Tracheophyta</taxon>
        <taxon>Spermatophyta</taxon>
        <taxon>Magnoliopsida</taxon>
        <taxon>eudicotyledons</taxon>
        <taxon>Gunneridae</taxon>
        <taxon>Pentapetalae</taxon>
        <taxon>rosids</taxon>
        <taxon>fabids</taxon>
        <taxon>Rosales</taxon>
        <taxon>Cannabaceae</taxon>
        <taxon>Trema</taxon>
    </lineage>
</organism>
<protein>
    <submittedName>
        <fullName evidence="1">Uncharacterized protein</fullName>
    </submittedName>
</protein>
<evidence type="ECO:0000313" key="1">
    <source>
        <dbReference type="EMBL" id="PON83761.1"/>
    </source>
</evidence>
<dbReference type="Proteomes" id="UP000237000">
    <property type="component" value="Unassembled WGS sequence"/>
</dbReference>
<dbReference type="InParanoid" id="A0A2P5EE08"/>
<name>A0A2P5EE08_TREOI</name>